<evidence type="ECO:0000256" key="7">
    <source>
        <dbReference type="ARBA" id="ARBA00022723"/>
    </source>
</evidence>
<evidence type="ECO:0000256" key="12">
    <source>
        <dbReference type="ARBA" id="ARBA00070218"/>
    </source>
</evidence>
<dbReference type="EC" id="5.4.2.3" evidence="5"/>
<dbReference type="Proteomes" id="UP000823749">
    <property type="component" value="Chromosome 9"/>
</dbReference>
<feature type="domain" description="Alpha-D-phosphohexomutase C-terminal" evidence="13">
    <location>
        <begin position="550"/>
        <end position="587"/>
    </location>
</feature>
<dbReference type="GO" id="GO:0046872">
    <property type="term" value="F:metal ion binding"/>
    <property type="evidence" value="ECO:0007669"/>
    <property type="project" value="UniProtKB-KW"/>
</dbReference>
<evidence type="ECO:0000256" key="3">
    <source>
        <dbReference type="ARBA" id="ARBA00004865"/>
    </source>
</evidence>
<dbReference type="InterPro" id="IPR036900">
    <property type="entry name" value="A-D-PHexomutase_C_sf"/>
</dbReference>
<dbReference type="Pfam" id="PF00408">
    <property type="entry name" value="PGM_PMM_IV"/>
    <property type="match status" value="1"/>
</dbReference>
<dbReference type="GO" id="GO:0005975">
    <property type="term" value="P:carbohydrate metabolic process"/>
    <property type="evidence" value="ECO:0007669"/>
    <property type="project" value="InterPro"/>
</dbReference>
<proteinExistence type="inferred from homology"/>
<dbReference type="CDD" id="cd03086">
    <property type="entry name" value="PGM3"/>
    <property type="match status" value="1"/>
</dbReference>
<evidence type="ECO:0000256" key="4">
    <source>
        <dbReference type="ARBA" id="ARBA00010231"/>
    </source>
</evidence>
<comment type="similarity">
    <text evidence="4">Belongs to the phosphohexose mutase family.</text>
</comment>
<evidence type="ECO:0000256" key="10">
    <source>
        <dbReference type="ARBA" id="ARBA00031926"/>
    </source>
</evidence>
<reference evidence="17" key="1">
    <citation type="submission" date="2020-08" db="EMBL/GenBank/DDBJ databases">
        <title>Plant Genome Project.</title>
        <authorList>
            <person name="Zhang R.-G."/>
        </authorList>
    </citation>
    <scope>NUCLEOTIDE SEQUENCE</scope>
    <source>
        <strain evidence="17">WSP0</strain>
        <tissue evidence="17">Leaf</tissue>
    </source>
</reference>
<keyword evidence="6" id="KW-0597">Phosphoprotein</keyword>
<dbReference type="GO" id="GO:0006048">
    <property type="term" value="P:UDP-N-acetylglucosamine biosynthetic process"/>
    <property type="evidence" value="ECO:0007669"/>
    <property type="project" value="TreeGrafter"/>
</dbReference>
<accession>A0AAV6IVJ6</accession>
<evidence type="ECO:0000313" key="18">
    <source>
        <dbReference type="Proteomes" id="UP000823749"/>
    </source>
</evidence>
<dbReference type="SUPFAM" id="SSF55957">
    <property type="entry name" value="Phosphoglucomutase, C-terminal domain"/>
    <property type="match status" value="1"/>
</dbReference>
<organism evidence="17 18">
    <name type="scientific">Rhododendron griersonianum</name>
    <dbReference type="NCBI Taxonomy" id="479676"/>
    <lineage>
        <taxon>Eukaryota</taxon>
        <taxon>Viridiplantae</taxon>
        <taxon>Streptophyta</taxon>
        <taxon>Embryophyta</taxon>
        <taxon>Tracheophyta</taxon>
        <taxon>Spermatophyta</taxon>
        <taxon>Magnoliopsida</taxon>
        <taxon>eudicotyledons</taxon>
        <taxon>Gunneridae</taxon>
        <taxon>Pentapetalae</taxon>
        <taxon>asterids</taxon>
        <taxon>Ericales</taxon>
        <taxon>Ericaceae</taxon>
        <taxon>Ericoideae</taxon>
        <taxon>Rhodoreae</taxon>
        <taxon>Rhododendron</taxon>
    </lineage>
</organism>
<dbReference type="Gene3D" id="3.30.310.50">
    <property type="entry name" value="Alpha-D-phosphohexomutase, C-terminal domain"/>
    <property type="match status" value="1"/>
</dbReference>
<dbReference type="SUPFAM" id="SSF53738">
    <property type="entry name" value="Phosphoglucomutase, first 3 domains"/>
    <property type="match status" value="3"/>
</dbReference>
<dbReference type="InterPro" id="IPR005844">
    <property type="entry name" value="A-D-PHexomutase_a/b/a-I"/>
</dbReference>
<evidence type="ECO:0000259" key="13">
    <source>
        <dbReference type="Pfam" id="PF00408"/>
    </source>
</evidence>
<evidence type="ECO:0000259" key="14">
    <source>
        <dbReference type="Pfam" id="PF02878"/>
    </source>
</evidence>
<comment type="caution">
    <text evidence="17">The sequence shown here is derived from an EMBL/GenBank/DDBJ whole genome shotgun (WGS) entry which is preliminary data.</text>
</comment>
<keyword evidence="8" id="KW-0460">Magnesium</keyword>
<feature type="domain" description="Phosphoacetylglucosamine mutase AMG1" evidence="16">
    <location>
        <begin position="218"/>
        <end position="325"/>
    </location>
</feature>
<dbReference type="InterPro" id="IPR016657">
    <property type="entry name" value="PAGM"/>
</dbReference>
<comment type="pathway">
    <text evidence="3">Nucleotide-sugar biosynthesis; UDP-N-acetyl-alpha-D-glucosamine biosynthesis; N-acetyl-alpha-D-glucosamine 1-phosphate from alpha-D-glucosamine 6-phosphate (route I): step 2/2.</text>
</comment>
<protein>
    <recommendedName>
        <fullName evidence="12">Phosphoacetylglucosamine mutase</fullName>
        <ecNumber evidence="5">5.4.2.3</ecNumber>
    </recommendedName>
    <alternativeName>
        <fullName evidence="11">Acetylglucosamine phosphomutase</fullName>
    </alternativeName>
    <alternativeName>
        <fullName evidence="10">N-acetylglucosamine-phosphate mutase</fullName>
    </alternativeName>
</protein>
<evidence type="ECO:0000259" key="15">
    <source>
        <dbReference type="Pfam" id="PF21404"/>
    </source>
</evidence>
<feature type="domain" description="Phosphoacetylglucosamine mutase AMG1" evidence="15">
    <location>
        <begin position="341"/>
        <end position="475"/>
    </location>
</feature>
<dbReference type="InterPro" id="IPR016055">
    <property type="entry name" value="A-D-PHexomutase_a/b/a-I/II/III"/>
</dbReference>
<feature type="domain" description="Alpha-D-phosphohexomutase alpha/beta/alpha" evidence="14">
    <location>
        <begin position="162"/>
        <end position="213"/>
    </location>
</feature>
<name>A0AAV6IVJ6_9ERIC</name>
<keyword evidence="9" id="KW-0413">Isomerase</keyword>
<evidence type="ECO:0000259" key="16">
    <source>
        <dbReference type="Pfam" id="PF21405"/>
    </source>
</evidence>
<dbReference type="InterPro" id="IPR049023">
    <property type="entry name" value="AMG1_II"/>
</dbReference>
<evidence type="ECO:0000256" key="8">
    <source>
        <dbReference type="ARBA" id="ARBA00022842"/>
    </source>
</evidence>
<dbReference type="Gene3D" id="3.40.120.10">
    <property type="entry name" value="Alpha-D-Glucose-1,6-Bisphosphate, subunit A, domain 3"/>
    <property type="match status" value="3"/>
</dbReference>
<gene>
    <name evidence="17" type="ORF">RHGRI_027172</name>
</gene>
<evidence type="ECO:0000256" key="2">
    <source>
        <dbReference type="ARBA" id="ARBA00001946"/>
    </source>
</evidence>
<evidence type="ECO:0000256" key="5">
    <source>
        <dbReference type="ARBA" id="ARBA00012731"/>
    </source>
</evidence>
<dbReference type="Pfam" id="PF02878">
    <property type="entry name" value="PGM_PMM_I"/>
    <property type="match status" value="1"/>
</dbReference>
<dbReference type="InterPro" id="IPR005843">
    <property type="entry name" value="A-D-PHexomutase_C"/>
</dbReference>
<dbReference type="Pfam" id="PF21405">
    <property type="entry name" value="AMG1_II"/>
    <property type="match status" value="1"/>
</dbReference>
<dbReference type="EMBL" id="JACTNZ010000009">
    <property type="protein sequence ID" value="KAG5532781.1"/>
    <property type="molecule type" value="Genomic_DNA"/>
</dbReference>
<evidence type="ECO:0000313" key="17">
    <source>
        <dbReference type="EMBL" id="KAG5532781.1"/>
    </source>
</evidence>
<dbReference type="FunFam" id="3.40.120.10:FF:000054">
    <property type="entry name" value="Phosphoacetylglucosamine mutase"/>
    <property type="match status" value="1"/>
</dbReference>
<dbReference type="Pfam" id="PF21404">
    <property type="entry name" value="AMG1_III"/>
    <property type="match status" value="1"/>
</dbReference>
<dbReference type="InterPro" id="IPR049022">
    <property type="entry name" value="AMG1_III"/>
</dbReference>
<sequence length="598" mass="64608">MDEKQRSILLDSSSRFPPPPGVKLSYGTAGFRADASILQSTVFRVGILAALRSLKTQSVIGLMITASHNKVSDNGVKIADPSGGVCGGGIAICKVGMRLVMKLSGLVGLVGNFRKLVMACSDEESSGGQVRVSLEFGGRRRTPRLVDDFVMKENIPLEGVQSAVILLGRDTRPSGESLLEAAKQGISSIVGAVAVDMGVLTTPQLHWMVRSRNKGMKATEMDYFNQLSSSFRCLIDLIPPGSAVNVMDKLIVDGANGVGGEKLQVLKKVLHGLDIQIRNSGKEGVLNEEVGADYVQKEKVVPRGFAPADAGMRCASLDGDADRLVYFSAIQNSNNRIRLVDGDKILSLFALFIKEQLSILNDNEGDRENNSYPATLGVVQTAYANGASTDYLKHLGLEVVFTPTGVKYLHEKAADYDVGIYFEANGHGTILLSEGSEQQKAALRLLAVSKLINQAVGDALSGLLLVEAILQHMGWSIHRWNELYHDLPSRQLKVTLENLWSLASFKYKGGWKIDRICGVIDKGQVKVKGFAFTNLGRAPCLLSILDLTKYPRGRCFVRPSGTEDVVRVYAEASTEEAADDLANSVAQVVDQFLGFGSS</sequence>
<keyword evidence="18" id="KW-1185">Reference proteome</keyword>
<comment type="cofactor">
    <cofactor evidence="2">
        <name>Mg(2+)</name>
        <dbReference type="ChEBI" id="CHEBI:18420"/>
    </cofactor>
</comment>
<evidence type="ECO:0000256" key="1">
    <source>
        <dbReference type="ARBA" id="ARBA00000558"/>
    </source>
</evidence>
<dbReference type="PANTHER" id="PTHR45955">
    <property type="entry name" value="PHOSPHOACETYLGLUCOSAMINE MUTASE"/>
    <property type="match status" value="1"/>
</dbReference>
<dbReference type="GO" id="GO:0004610">
    <property type="term" value="F:phosphoacetylglucosamine mutase activity"/>
    <property type="evidence" value="ECO:0007669"/>
    <property type="project" value="UniProtKB-EC"/>
</dbReference>
<evidence type="ECO:0000256" key="6">
    <source>
        <dbReference type="ARBA" id="ARBA00022553"/>
    </source>
</evidence>
<evidence type="ECO:0000256" key="11">
    <source>
        <dbReference type="ARBA" id="ARBA00032065"/>
    </source>
</evidence>
<evidence type="ECO:0000256" key="9">
    <source>
        <dbReference type="ARBA" id="ARBA00023235"/>
    </source>
</evidence>
<comment type="catalytic activity">
    <reaction evidence="1">
        <text>N-acetyl-alpha-D-glucosamine 1-phosphate = N-acetyl-D-glucosamine 6-phosphate</text>
        <dbReference type="Rhea" id="RHEA:23804"/>
        <dbReference type="ChEBI" id="CHEBI:57513"/>
        <dbReference type="ChEBI" id="CHEBI:57776"/>
        <dbReference type="EC" id="5.4.2.3"/>
    </reaction>
</comment>
<dbReference type="PANTHER" id="PTHR45955:SF1">
    <property type="entry name" value="PHOSPHOACETYLGLUCOSAMINE MUTASE"/>
    <property type="match status" value="1"/>
</dbReference>
<dbReference type="AlphaFoldDB" id="A0AAV6IVJ6"/>
<keyword evidence="7" id="KW-0479">Metal-binding</keyword>